<proteinExistence type="predicted"/>
<dbReference type="EMBL" id="MCFD01000016">
    <property type="protein sequence ID" value="ORX66294.1"/>
    <property type="molecule type" value="Genomic_DNA"/>
</dbReference>
<feature type="region of interest" description="Disordered" evidence="5">
    <location>
        <begin position="196"/>
        <end position="220"/>
    </location>
</feature>
<name>A0A1Y1VZL6_9FUNG</name>
<feature type="domain" description="RING-type" evidence="7">
    <location>
        <begin position="284"/>
        <end position="325"/>
    </location>
</feature>
<dbReference type="GeneID" id="63805271"/>
<dbReference type="InterPro" id="IPR001841">
    <property type="entry name" value="Znf_RING"/>
</dbReference>
<dbReference type="PANTHER" id="PTHR46225">
    <property type="entry name" value="C3H4 TYPE ZINC FINGER PROTEIN"/>
    <property type="match status" value="1"/>
</dbReference>
<dbReference type="InterPro" id="IPR013083">
    <property type="entry name" value="Znf_RING/FYVE/PHD"/>
</dbReference>
<sequence>MLPLFSKFRFAIMVFFAIAQILTGIIILAISASDNERCDRPLRAFVIAYISDELWASVGVGAWMNRLRKLLDVGALVVFILGNYFVFTSSNCAREAPLLYHVSLVYIILGYLLLATPVLLCVLLIVSFPLILILMRHFRFGIYAKRGADFGEISKIPLVKYTSPLAEPAFPTISASSPPSLHGVQLNSQIAGSEIHEHSSHGPMHTQCPQASHSATSLHSLPAEQSHHRRYGFGRIHLMSSFSRLANRFSKNRRQRIEDMDMYKKQLSGPIPEFTPQNANDDMCAICLCEYENGDVLRLLPCGHHMHQSCVDEWLHINRTCPLCKRVATPGAESEEAAATAEHSAQTDPEPAAGCTASPAQSPRLSPMASSTNPDFTAITVG</sequence>
<feature type="transmembrane region" description="Helical" evidence="6">
    <location>
        <begin position="70"/>
        <end position="87"/>
    </location>
</feature>
<evidence type="ECO:0000256" key="4">
    <source>
        <dbReference type="PROSITE-ProRule" id="PRU00175"/>
    </source>
</evidence>
<protein>
    <recommendedName>
        <fullName evidence="7">RING-type domain-containing protein</fullName>
    </recommendedName>
</protein>
<evidence type="ECO:0000256" key="6">
    <source>
        <dbReference type="SAM" id="Phobius"/>
    </source>
</evidence>
<evidence type="ECO:0000259" key="7">
    <source>
        <dbReference type="PROSITE" id="PS50089"/>
    </source>
</evidence>
<evidence type="ECO:0000256" key="1">
    <source>
        <dbReference type="ARBA" id="ARBA00022723"/>
    </source>
</evidence>
<dbReference type="Proteomes" id="UP000193922">
    <property type="component" value="Unassembled WGS sequence"/>
</dbReference>
<comment type="caution">
    <text evidence="8">The sequence shown here is derived from an EMBL/GenBank/DDBJ whole genome shotgun (WGS) entry which is preliminary data.</text>
</comment>
<dbReference type="STRING" id="61395.A0A1Y1VZL6"/>
<dbReference type="InterPro" id="IPR011016">
    <property type="entry name" value="Znf_RING-CH"/>
</dbReference>
<organism evidence="8 9">
    <name type="scientific">Linderina pennispora</name>
    <dbReference type="NCBI Taxonomy" id="61395"/>
    <lineage>
        <taxon>Eukaryota</taxon>
        <taxon>Fungi</taxon>
        <taxon>Fungi incertae sedis</taxon>
        <taxon>Zoopagomycota</taxon>
        <taxon>Kickxellomycotina</taxon>
        <taxon>Kickxellomycetes</taxon>
        <taxon>Kickxellales</taxon>
        <taxon>Kickxellaceae</taxon>
        <taxon>Linderina</taxon>
    </lineage>
</organism>
<feature type="compositionally biased region" description="Polar residues" evidence="5">
    <location>
        <begin position="358"/>
        <end position="375"/>
    </location>
</feature>
<keyword evidence="3" id="KW-0862">Zinc</keyword>
<dbReference type="PANTHER" id="PTHR46225:SF19">
    <property type="entry name" value="RING-TYPE DOMAIN-CONTAINING PROTEIN"/>
    <property type="match status" value="1"/>
</dbReference>
<evidence type="ECO:0000313" key="9">
    <source>
        <dbReference type="Proteomes" id="UP000193922"/>
    </source>
</evidence>
<dbReference type="OrthoDB" id="8062037at2759"/>
<feature type="compositionally biased region" description="Polar residues" evidence="5">
    <location>
        <begin position="207"/>
        <end position="219"/>
    </location>
</feature>
<dbReference type="Gene3D" id="3.30.40.10">
    <property type="entry name" value="Zinc/RING finger domain, C3HC4 (zinc finger)"/>
    <property type="match status" value="1"/>
</dbReference>
<dbReference type="PROSITE" id="PS50089">
    <property type="entry name" value="ZF_RING_2"/>
    <property type="match status" value="1"/>
</dbReference>
<evidence type="ECO:0000256" key="3">
    <source>
        <dbReference type="ARBA" id="ARBA00022833"/>
    </source>
</evidence>
<keyword evidence="2 4" id="KW-0863">Zinc-finger</keyword>
<reference evidence="8 9" key="1">
    <citation type="submission" date="2016-07" db="EMBL/GenBank/DDBJ databases">
        <title>Pervasive Adenine N6-methylation of Active Genes in Fungi.</title>
        <authorList>
            <consortium name="DOE Joint Genome Institute"/>
            <person name="Mondo S.J."/>
            <person name="Dannebaum R.O."/>
            <person name="Kuo R.C."/>
            <person name="Labutti K."/>
            <person name="Haridas S."/>
            <person name="Kuo A."/>
            <person name="Salamov A."/>
            <person name="Ahrendt S.R."/>
            <person name="Lipzen A."/>
            <person name="Sullivan W."/>
            <person name="Andreopoulos W.B."/>
            <person name="Clum A."/>
            <person name="Lindquist E."/>
            <person name="Daum C."/>
            <person name="Ramamoorthy G.K."/>
            <person name="Gryganskyi A."/>
            <person name="Culley D."/>
            <person name="Magnuson J.K."/>
            <person name="James T.Y."/>
            <person name="O'Malley M.A."/>
            <person name="Stajich J.E."/>
            <person name="Spatafora J.W."/>
            <person name="Visel A."/>
            <person name="Grigoriev I.V."/>
        </authorList>
    </citation>
    <scope>NUCLEOTIDE SEQUENCE [LARGE SCALE GENOMIC DNA]</scope>
    <source>
        <strain evidence="8 9">ATCC 12442</strain>
    </source>
</reference>
<keyword evidence="6" id="KW-1133">Transmembrane helix</keyword>
<feature type="transmembrane region" description="Helical" evidence="6">
    <location>
        <begin position="12"/>
        <end position="32"/>
    </location>
</feature>
<dbReference type="GO" id="GO:0008270">
    <property type="term" value="F:zinc ion binding"/>
    <property type="evidence" value="ECO:0007669"/>
    <property type="project" value="UniProtKB-KW"/>
</dbReference>
<dbReference type="RefSeq" id="XP_040740304.1">
    <property type="nucleotide sequence ID" value="XM_040888623.1"/>
</dbReference>
<evidence type="ECO:0000256" key="5">
    <source>
        <dbReference type="SAM" id="MobiDB-lite"/>
    </source>
</evidence>
<dbReference type="SMART" id="SM00744">
    <property type="entry name" value="RINGv"/>
    <property type="match status" value="1"/>
</dbReference>
<dbReference type="SUPFAM" id="SSF57850">
    <property type="entry name" value="RING/U-box"/>
    <property type="match status" value="1"/>
</dbReference>
<feature type="region of interest" description="Disordered" evidence="5">
    <location>
        <begin position="335"/>
        <end position="382"/>
    </location>
</feature>
<feature type="transmembrane region" description="Helical" evidence="6">
    <location>
        <begin position="44"/>
        <end position="63"/>
    </location>
</feature>
<gene>
    <name evidence="8" type="ORF">DL89DRAFT_270229</name>
</gene>
<evidence type="ECO:0000256" key="2">
    <source>
        <dbReference type="ARBA" id="ARBA00022771"/>
    </source>
</evidence>
<dbReference type="SMART" id="SM00184">
    <property type="entry name" value="RING"/>
    <property type="match status" value="1"/>
</dbReference>
<keyword evidence="6" id="KW-0812">Transmembrane</keyword>
<dbReference type="Pfam" id="PF13639">
    <property type="entry name" value="zf-RING_2"/>
    <property type="match status" value="1"/>
</dbReference>
<keyword evidence="1" id="KW-0479">Metal-binding</keyword>
<feature type="transmembrane region" description="Helical" evidence="6">
    <location>
        <begin position="107"/>
        <end position="135"/>
    </location>
</feature>
<evidence type="ECO:0000313" key="8">
    <source>
        <dbReference type="EMBL" id="ORX66294.1"/>
    </source>
</evidence>
<dbReference type="AlphaFoldDB" id="A0A1Y1VZL6"/>
<accession>A0A1Y1VZL6</accession>
<keyword evidence="9" id="KW-1185">Reference proteome</keyword>
<keyword evidence="6" id="KW-0472">Membrane</keyword>